<evidence type="ECO:0000256" key="7">
    <source>
        <dbReference type="ARBA" id="ARBA00022692"/>
    </source>
</evidence>
<feature type="domain" description="Histidine kinase" evidence="15">
    <location>
        <begin position="252"/>
        <end position="467"/>
    </location>
</feature>
<dbReference type="InterPro" id="IPR003660">
    <property type="entry name" value="HAMP_dom"/>
</dbReference>
<dbReference type="PRINTS" id="PR00344">
    <property type="entry name" value="BCTRLSENSOR"/>
</dbReference>
<evidence type="ECO:0000256" key="14">
    <source>
        <dbReference type="SAM" id="Phobius"/>
    </source>
</evidence>
<dbReference type="InterPro" id="IPR050398">
    <property type="entry name" value="HssS/ArlS-like"/>
</dbReference>
<dbReference type="InterPro" id="IPR036890">
    <property type="entry name" value="HATPase_C_sf"/>
</dbReference>
<keyword evidence="10" id="KW-0067">ATP-binding</keyword>
<evidence type="ECO:0000256" key="10">
    <source>
        <dbReference type="ARBA" id="ARBA00022840"/>
    </source>
</evidence>
<evidence type="ECO:0000256" key="3">
    <source>
        <dbReference type="ARBA" id="ARBA00012438"/>
    </source>
</evidence>
<dbReference type="Pfam" id="PF00672">
    <property type="entry name" value="HAMP"/>
    <property type="match status" value="1"/>
</dbReference>
<dbReference type="SMART" id="SM00388">
    <property type="entry name" value="HisKA"/>
    <property type="match status" value="1"/>
</dbReference>
<name>A0ABQ5NC30_9CLOT</name>
<keyword evidence="11 14" id="KW-1133">Transmembrane helix</keyword>
<accession>A0ABQ5NC30</accession>
<keyword evidence="12" id="KW-0902">Two-component regulatory system</keyword>
<protein>
    <recommendedName>
        <fullName evidence="3">histidine kinase</fullName>
        <ecNumber evidence="3">2.7.13.3</ecNumber>
    </recommendedName>
</protein>
<dbReference type="Gene3D" id="3.30.565.10">
    <property type="entry name" value="Histidine kinase-like ATPase, C-terminal domain"/>
    <property type="match status" value="1"/>
</dbReference>
<gene>
    <name evidence="17" type="ORF">bsdE14_40420</name>
</gene>
<evidence type="ECO:0000256" key="4">
    <source>
        <dbReference type="ARBA" id="ARBA00022475"/>
    </source>
</evidence>
<evidence type="ECO:0000259" key="16">
    <source>
        <dbReference type="PROSITE" id="PS50885"/>
    </source>
</evidence>
<dbReference type="InterPro" id="IPR003594">
    <property type="entry name" value="HATPase_dom"/>
</dbReference>
<dbReference type="Pfam" id="PF00512">
    <property type="entry name" value="HisKA"/>
    <property type="match status" value="1"/>
</dbReference>
<keyword evidence="4" id="KW-1003">Cell membrane</keyword>
<dbReference type="RefSeq" id="WP_264851941.1">
    <property type="nucleotide sequence ID" value="NZ_BRXR01000001.1"/>
</dbReference>
<dbReference type="Pfam" id="PF02518">
    <property type="entry name" value="HATPase_c"/>
    <property type="match status" value="1"/>
</dbReference>
<evidence type="ECO:0000256" key="5">
    <source>
        <dbReference type="ARBA" id="ARBA00022553"/>
    </source>
</evidence>
<comment type="caution">
    <text evidence="17">The sequence shown here is derived from an EMBL/GenBank/DDBJ whole genome shotgun (WGS) entry which is preliminary data.</text>
</comment>
<keyword evidence="5" id="KW-0597">Phosphoprotein</keyword>
<dbReference type="PANTHER" id="PTHR45528">
    <property type="entry name" value="SENSOR HISTIDINE KINASE CPXA"/>
    <property type="match status" value="1"/>
</dbReference>
<evidence type="ECO:0000256" key="13">
    <source>
        <dbReference type="ARBA" id="ARBA00023136"/>
    </source>
</evidence>
<keyword evidence="18" id="KW-1185">Reference proteome</keyword>
<keyword evidence="7 14" id="KW-0812">Transmembrane</keyword>
<evidence type="ECO:0000256" key="1">
    <source>
        <dbReference type="ARBA" id="ARBA00000085"/>
    </source>
</evidence>
<evidence type="ECO:0000313" key="18">
    <source>
        <dbReference type="Proteomes" id="UP001208567"/>
    </source>
</evidence>
<feature type="domain" description="HAMP" evidence="16">
    <location>
        <begin position="190"/>
        <end position="244"/>
    </location>
</feature>
<dbReference type="GO" id="GO:0016301">
    <property type="term" value="F:kinase activity"/>
    <property type="evidence" value="ECO:0007669"/>
    <property type="project" value="UniProtKB-KW"/>
</dbReference>
<keyword evidence="13 14" id="KW-0472">Membrane</keyword>
<dbReference type="SUPFAM" id="SSF47384">
    <property type="entry name" value="Homodimeric domain of signal transducing histidine kinase"/>
    <property type="match status" value="1"/>
</dbReference>
<organism evidence="17 18">
    <name type="scientific">Clostridium omnivorum</name>
    <dbReference type="NCBI Taxonomy" id="1604902"/>
    <lineage>
        <taxon>Bacteria</taxon>
        <taxon>Bacillati</taxon>
        <taxon>Bacillota</taxon>
        <taxon>Clostridia</taxon>
        <taxon>Eubacteriales</taxon>
        <taxon>Clostridiaceae</taxon>
        <taxon>Clostridium</taxon>
    </lineage>
</organism>
<dbReference type="InterPro" id="IPR003661">
    <property type="entry name" value="HisK_dim/P_dom"/>
</dbReference>
<dbReference type="InterPro" id="IPR005467">
    <property type="entry name" value="His_kinase_dom"/>
</dbReference>
<dbReference type="EC" id="2.7.13.3" evidence="3"/>
<dbReference type="SMART" id="SM00387">
    <property type="entry name" value="HATPase_c"/>
    <property type="match status" value="1"/>
</dbReference>
<evidence type="ECO:0000256" key="12">
    <source>
        <dbReference type="ARBA" id="ARBA00023012"/>
    </source>
</evidence>
<dbReference type="CDD" id="cd06225">
    <property type="entry name" value="HAMP"/>
    <property type="match status" value="1"/>
</dbReference>
<dbReference type="CDD" id="cd00082">
    <property type="entry name" value="HisKA"/>
    <property type="match status" value="1"/>
</dbReference>
<dbReference type="InterPro" id="IPR004358">
    <property type="entry name" value="Sig_transdc_His_kin-like_C"/>
</dbReference>
<comment type="subcellular location">
    <subcellularLocation>
        <location evidence="2">Cell membrane</location>
        <topology evidence="2">Multi-pass membrane protein</topology>
    </subcellularLocation>
</comment>
<dbReference type="Gene3D" id="1.10.287.130">
    <property type="match status" value="1"/>
</dbReference>
<dbReference type="EMBL" id="BRXR01000001">
    <property type="protein sequence ID" value="GLC32632.1"/>
    <property type="molecule type" value="Genomic_DNA"/>
</dbReference>
<dbReference type="PROSITE" id="PS50109">
    <property type="entry name" value="HIS_KIN"/>
    <property type="match status" value="1"/>
</dbReference>
<feature type="transmembrane region" description="Helical" evidence="14">
    <location>
        <begin position="165"/>
        <end position="188"/>
    </location>
</feature>
<dbReference type="InterPro" id="IPR036097">
    <property type="entry name" value="HisK_dim/P_sf"/>
</dbReference>
<reference evidence="17 18" key="1">
    <citation type="journal article" date="2024" name="Int. J. Syst. Evol. Microbiol.">
        <title>Clostridium omnivorum sp. nov., isolated from anoxic soil under the treatment of reductive soil disinfestation.</title>
        <authorList>
            <person name="Ueki A."/>
            <person name="Tonouchi A."/>
            <person name="Kaku N."/>
            <person name="Honma S."/>
            <person name="Ueki K."/>
        </authorList>
    </citation>
    <scope>NUCLEOTIDE SEQUENCE [LARGE SCALE GENOMIC DNA]</scope>
    <source>
        <strain evidence="17 18">E14</strain>
    </source>
</reference>
<dbReference type="SMART" id="SM00304">
    <property type="entry name" value="HAMP"/>
    <property type="match status" value="1"/>
</dbReference>
<dbReference type="Gene3D" id="6.10.340.10">
    <property type="match status" value="1"/>
</dbReference>
<evidence type="ECO:0000313" key="17">
    <source>
        <dbReference type="EMBL" id="GLC32632.1"/>
    </source>
</evidence>
<keyword evidence="9 17" id="KW-0418">Kinase</keyword>
<dbReference type="SUPFAM" id="SSF158472">
    <property type="entry name" value="HAMP domain-like"/>
    <property type="match status" value="1"/>
</dbReference>
<evidence type="ECO:0000256" key="8">
    <source>
        <dbReference type="ARBA" id="ARBA00022741"/>
    </source>
</evidence>
<feature type="transmembrane region" description="Helical" evidence="14">
    <location>
        <begin position="20"/>
        <end position="45"/>
    </location>
</feature>
<keyword evidence="8" id="KW-0547">Nucleotide-binding</keyword>
<dbReference type="SUPFAM" id="SSF55874">
    <property type="entry name" value="ATPase domain of HSP90 chaperone/DNA topoisomerase II/histidine kinase"/>
    <property type="match status" value="1"/>
</dbReference>
<evidence type="ECO:0000256" key="6">
    <source>
        <dbReference type="ARBA" id="ARBA00022679"/>
    </source>
</evidence>
<evidence type="ECO:0000256" key="11">
    <source>
        <dbReference type="ARBA" id="ARBA00022989"/>
    </source>
</evidence>
<evidence type="ECO:0000259" key="15">
    <source>
        <dbReference type="PROSITE" id="PS50109"/>
    </source>
</evidence>
<dbReference type="Proteomes" id="UP001208567">
    <property type="component" value="Unassembled WGS sequence"/>
</dbReference>
<evidence type="ECO:0000256" key="9">
    <source>
        <dbReference type="ARBA" id="ARBA00022777"/>
    </source>
</evidence>
<evidence type="ECO:0000256" key="2">
    <source>
        <dbReference type="ARBA" id="ARBA00004651"/>
    </source>
</evidence>
<proteinExistence type="predicted"/>
<keyword evidence="6" id="KW-0808">Transferase</keyword>
<comment type="catalytic activity">
    <reaction evidence="1">
        <text>ATP + protein L-histidine = ADP + protein N-phospho-L-histidine.</text>
        <dbReference type="EC" id="2.7.13.3"/>
    </reaction>
</comment>
<dbReference type="PROSITE" id="PS50885">
    <property type="entry name" value="HAMP"/>
    <property type="match status" value="1"/>
</dbReference>
<dbReference type="PANTHER" id="PTHR45528:SF1">
    <property type="entry name" value="SENSOR HISTIDINE KINASE CPXA"/>
    <property type="match status" value="1"/>
</dbReference>
<sequence length="467" mass="53045">MLSRLIKYFLKNIKGAKISIKITAMYALMFSLVLLILNASILYGIKFYLYSQANKQVDDVKSIILNNLASQKENINLSTNELTFDIPSKENISVKIFNENGNILNETNKFNYNIQIKQHYNRINHIEEEGKHLIYQNTKINNNIFGTLYVQILKDMENEYDFLKILFVVMAVADFIGIVASIILGYIVSKRMLKPIDDITKAAESISSTNLKERIEVSNGPDDELKRLGSTFNKMIDRLQAAFDRQVQFVSDASHELKTPIAVIQGYANLLDRWGKDDQEALAKSIYAIKLESANMANLVERLLFIAKGDSGIQKIEKKEFLLNELILELVRESVLLAPKHIITNNKNDTISIFADYKMLKEMLRIFIDNSIKYSPEQSIIDINSEIEDNKAKITISDRGIGIPKGEIGKIFDRFYTVDKSRSKEKSGTGLGLSIAKWIADMHGGTIEIESEEGKYTRIVVFLSLGK</sequence>
<dbReference type="CDD" id="cd00075">
    <property type="entry name" value="HATPase"/>
    <property type="match status" value="1"/>
</dbReference>